<feature type="non-terminal residue" evidence="1">
    <location>
        <position position="93"/>
    </location>
</feature>
<accession>A0A382AXS0</accession>
<dbReference type="AlphaFoldDB" id="A0A382AXS0"/>
<dbReference type="EMBL" id="UINC01027279">
    <property type="protein sequence ID" value="SVB06249.1"/>
    <property type="molecule type" value="Genomic_DNA"/>
</dbReference>
<evidence type="ECO:0000313" key="1">
    <source>
        <dbReference type="EMBL" id="SVB06249.1"/>
    </source>
</evidence>
<proteinExistence type="predicted"/>
<sequence>MYEGINLAEDDAGNSDAEFRGLHCADHAGLPGNGLAYYLIRHAHQPSSLSKFHIRTINVNTTAGRHINVDVQVGATDGVRSKRNPSLSEAILH</sequence>
<protein>
    <submittedName>
        <fullName evidence="1">Uncharacterized protein</fullName>
    </submittedName>
</protein>
<reference evidence="1" key="1">
    <citation type="submission" date="2018-05" db="EMBL/GenBank/DDBJ databases">
        <authorList>
            <person name="Lanie J.A."/>
            <person name="Ng W.-L."/>
            <person name="Kazmierczak K.M."/>
            <person name="Andrzejewski T.M."/>
            <person name="Davidsen T.M."/>
            <person name="Wayne K.J."/>
            <person name="Tettelin H."/>
            <person name="Glass J.I."/>
            <person name="Rusch D."/>
            <person name="Podicherti R."/>
            <person name="Tsui H.-C.T."/>
            <person name="Winkler M.E."/>
        </authorList>
    </citation>
    <scope>NUCLEOTIDE SEQUENCE</scope>
</reference>
<organism evidence="1">
    <name type="scientific">marine metagenome</name>
    <dbReference type="NCBI Taxonomy" id="408172"/>
    <lineage>
        <taxon>unclassified sequences</taxon>
        <taxon>metagenomes</taxon>
        <taxon>ecological metagenomes</taxon>
    </lineage>
</organism>
<gene>
    <name evidence="1" type="ORF">METZ01_LOCUS159103</name>
</gene>
<name>A0A382AXS0_9ZZZZ</name>